<name>A0A8S4G1I3_PLUXY</name>
<reference evidence="5" key="1">
    <citation type="submission" date="2020-11" db="EMBL/GenBank/DDBJ databases">
        <authorList>
            <person name="Whiteford S."/>
        </authorList>
    </citation>
    <scope>NUCLEOTIDE SEQUENCE</scope>
</reference>
<sequence>MNDRRQKDRPDDHKEDVPPFSRVFVVCPKTSTKLTEAELRPAFEQCGTIESLYMPVNKGTGELKGIAYIKYTKTSSAARAIQKYNLKCLDNCNRPIKVMVANQRNEAESKFDGNRLFIVVPKNETDDDIRTHFSQFGGVHQVYFQKKSSFAYVTYYSFLEAAIALEECDRKYKAVFAVPKDELKRSRDNFEYNSISPHLSQGSLLNNENRYHNESRHMMASPNHPPEGYKRVGVTVTPQLPERFIGSLFNIIPGMEKLEYSTDNYNDTSKAIITYSEHKYAVCAVDRLNNFEFPSGEIISVKPDTDLISRAATDLTQMVQSLKNAMDTGSSPSDLVHLADAIAQASSLIKVATTSIAEPSTQDQGFCNVKLPPIQSLADSNAVVAKRCFVVFKPQPPPIPVLRDVFCRFGSFIDIIVYPGKTYGFVKYASARSADEAIKVLHGASILGVRLKVLEADEKQSKEDSNGDRKRQRMDHD</sequence>
<evidence type="ECO:0000256" key="2">
    <source>
        <dbReference type="PROSITE-ProRule" id="PRU00176"/>
    </source>
</evidence>
<dbReference type="AlphaFoldDB" id="A0A8S4G1I3"/>
<evidence type="ECO:0000259" key="4">
    <source>
        <dbReference type="PROSITE" id="PS50102"/>
    </source>
</evidence>
<dbReference type="EMBL" id="CAJHNJ030000066">
    <property type="protein sequence ID" value="CAG9133724.1"/>
    <property type="molecule type" value="Genomic_DNA"/>
</dbReference>
<dbReference type="SUPFAM" id="SSF54928">
    <property type="entry name" value="RNA-binding domain, RBD"/>
    <property type="match status" value="2"/>
</dbReference>
<dbReference type="GO" id="GO:0003723">
    <property type="term" value="F:RNA binding"/>
    <property type="evidence" value="ECO:0007669"/>
    <property type="project" value="UniProtKB-UniRule"/>
</dbReference>
<comment type="caution">
    <text evidence="5">The sequence shown here is derived from an EMBL/GenBank/DDBJ whole genome shotgun (WGS) entry which is preliminary data.</text>
</comment>
<gene>
    <name evidence="5" type="ORF">PLXY2_LOCUS11935</name>
</gene>
<keyword evidence="1 2" id="KW-0694">RNA-binding</keyword>
<evidence type="ECO:0000256" key="1">
    <source>
        <dbReference type="ARBA" id="ARBA00022884"/>
    </source>
</evidence>
<dbReference type="PANTHER" id="PTHR48027">
    <property type="entry name" value="HETEROGENEOUS NUCLEAR RIBONUCLEOPROTEIN 87F-RELATED"/>
    <property type="match status" value="1"/>
</dbReference>
<feature type="region of interest" description="Disordered" evidence="3">
    <location>
        <begin position="458"/>
        <end position="477"/>
    </location>
</feature>
<proteinExistence type="predicted"/>
<dbReference type="SMART" id="SM00360">
    <property type="entry name" value="RRM"/>
    <property type="match status" value="3"/>
</dbReference>
<dbReference type="InterPro" id="IPR052462">
    <property type="entry name" value="SLIRP/GR-RBP-like"/>
</dbReference>
<dbReference type="PROSITE" id="PS50102">
    <property type="entry name" value="RRM"/>
    <property type="match status" value="2"/>
</dbReference>
<evidence type="ECO:0000313" key="5">
    <source>
        <dbReference type="EMBL" id="CAG9133724.1"/>
    </source>
</evidence>
<feature type="domain" description="RRM" evidence="4">
    <location>
        <begin position="21"/>
        <end position="103"/>
    </location>
</feature>
<dbReference type="Pfam" id="PF14605">
    <property type="entry name" value="Nup35_RRM_2"/>
    <property type="match status" value="1"/>
</dbReference>
<evidence type="ECO:0000256" key="3">
    <source>
        <dbReference type="SAM" id="MobiDB-lite"/>
    </source>
</evidence>
<protein>
    <submittedName>
        <fullName evidence="5">(diamondback moth) hypothetical protein</fullName>
    </submittedName>
</protein>
<dbReference type="Proteomes" id="UP000653454">
    <property type="component" value="Unassembled WGS sequence"/>
</dbReference>
<organism evidence="5 6">
    <name type="scientific">Plutella xylostella</name>
    <name type="common">Diamondback moth</name>
    <name type="synonym">Plutella maculipennis</name>
    <dbReference type="NCBI Taxonomy" id="51655"/>
    <lineage>
        <taxon>Eukaryota</taxon>
        <taxon>Metazoa</taxon>
        <taxon>Ecdysozoa</taxon>
        <taxon>Arthropoda</taxon>
        <taxon>Hexapoda</taxon>
        <taxon>Insecta</taxon>
        <taxon>Pterygota</taxon>
        <taxon>Neoptera</taxon>
        <taxon>Endopterygota</taxon>
        <taxon>Lepidoptera</taxon>
        <taxon>Glossata</taxon>
        <taxon>Ditrysia</taxon>
        <taxon>Yponomeutoidea</taxon>
        <taxon>Plutellidae</taxon>
        <taxon>Plutella</taxon>
    </lineage>
</organism>
<dbReference type="InterPro" id="IPR000504">
    <property type="entry name" value="RRM_dom"/>
</dbReference>
<dbReference type="InterPro" id="IPR035979">
    <property type="entry name" value="RBD_domain_sf"/>
</dbReference>
<keyword evidence="6" id="KW-1185">Reference proteome</keyword>
<dbReference type="InterPro" id="IPR012677">
    <property type="entry name" value="Nucleotide-bd_a/b_plait_sf"/>
</dbReference>
<dbReference type="Pfam" id="PF00076">
    <property type="entry name" value="RRM_1"/>
    <property type="match status" value="2"/>
</dbReference>
<feature type="domain" description="RRM" evidence="4">
    <location>
        <begin position="402"/>
        <end position="458"/>
    </location>
</feature>
<dbReference type="Gene3D" id="3.30.70.330">
    <property type="match status" value="3"/>
</dbReference>
<accession>A0A8S4G1I3</accession>
<evidence type="ECO:0000313" key="6">
    <source>
        <dbReference type="Proteomes" id="UP000653454"/>
    </source>
</evidence>